<evidence type="ECO:0000313" key="6">
    <source>
        <dbReference type="EMBL" id="KAH0540905.1"/>
    </source>
</evidence>
<evidence type="ECO:0000259" key="5">
    <source>
        <dbReference type="Pfam" id="PF03723"/>
    </source>
</evidence>
<dbReference type="InterPro" id="IPR005204">
    <property type="entry name" value="Hemocyanin_N"/>
</dbReference>
<dbReference type="PRINTS" id="PR00187">
    <property type="entry name" value="HAEMOCYANIN"/>
</dbReference>
<evidence type="ECO:0000256" key="1">
    <source>
        <dbReference type="ARBA" id="ARBA00022761"/>
    </source>
</evidence>
<dbReference type="PANTHER" id="PTHR11511">
    <property type="entry name" value="LARVAL STORAGE PROTEIN/PHENOLOXIDASE"/>
    <property type="match status" value="1"/>
</dbReference>
<dbReference type="AlphaFoldDB" id="A0AAV7I4P2"/>
<dbReference type="InterPro" id="IPR037020">
    <property type="entry name" value="Hemocyanin_C_sf"/>
</dbReference>
<dbReference type="InterPro" id="IPR005203">
    <property type="entry name" value="Hemocyanin_C"/>
</dbReference>
<feature type="domain" description="Hemocyanin N-terminal" evidence="4">
    <location>
        <begin position="29"/>
        <end position="151"/>
    </location>
</feature>
<feature type="chain" id="PRO_5043720216" evidence="2">
    <location>
        <begin position="20"/>
        <end position="687"/>
    </location>
</feature>
<gene>
    <name evidence="6" type="ORF">KQX54_020455</name>
</gene>
<dbReference type="SUPFAM" id="SSF81296">
    <property type="entry name" value="E set domains"/>
    <property type="match status" value="1"/>
</dbReference>
<feature type="signal peptide" evidence="2">
    <location>
        <begin position="1"/>
        <end position="19"/>
    </location>
</feature>
<dbReference type="Pfam" id="PF03722">
    <property type="entry name" value="Hemocyanin_N"/>
    <property type="match status" value="1"/>
</dbReference>
<evidence type="ECO:0000259" key="3">
    <source>
        <dbReference type="Pfam" id="PF00372"/>
    </source>
</evidence>
<protein>
    <submittedName>
        <fullName evidence="6">Uncharacterized protein</fullName>
    </submittedName>
</protein>
<keyword evidence="1" id="KW-0758">Storage protein</keyword>
<dbReference type="InterPro" id="IPR014756">
    <property type="entry name" value="Ig_E-set"/>
</dbReference>
<organism evidence="6 7">
    <name type="scientific">Cotesia glomerata</name>
    <name type="common">Lepidopteran parasitic wasp</name>
    <name type="synonym">Apanteles glomeratus</name>
    <dbReference type="NCBI Taxonomy" id="32391"/>
    <lineage>
        <taxon>Eukaryota</taxon>
        <taxon>Metazoa</taxon>
        <taxon>Ecdysozoa</taxon>
        <taxon>Arthropoda</taxon>
        <taxon>Hexapoda</taxon>
        <taxon>Insecta</taxon>
        <taxon>Pterygota</taxon>
        <taxon>Neoptera</taxon>
        <taxon>Endopterygota</taxon>
        <taxon>Hymenoptera</taxon>
        <taxon>Apocrita</taxon>
        <taxon>Ichneumonoidea</taxon>
        <taxon>Braconidae</taxon>
        <taxon>Microgastrinae</taxon>
        <taxon>Cotesia</taxon>
    </lineage>
</organism>
<dbReference type="Gene3D" id="2.60.40.1520">
    <property type="entry name" value="Hemocyanin, C-terminal domain"/>
    <property type="match status" value="1"/>
</dbReference>
<evidence type="ECO:0000259" key="4">
    <source>
        <dbReference type="Pfam" id="PF03722"/>
    </source>
</evidence>
<dbReference type="InterPro" id="IPR013788">
    <property type="entry name" value="Hemocyanin/hexamerin"/>
</dbReference>
<keyword evidence="7" id="KW-1185">Reference proteome</keyword>
<dbReference type="PROSITE" id="PS00210">
    <property type="entry name" value="HEMOCYANIN_2"/>
    <property type="match status" value="1"/>
</dbReference>
<dbReference type="GO" id="GO:0045735">
    <property type="term" value="F:nutrient reservoir activity"/>
    <property type="evidence" value="ECO:0007669"/>
    <property type="project" value="UniProtKB-KW"/>
</dbReference>
<dbReference type="EMBL" id="JAHXZJ010002609">
    <property type="protein sequence ID" value="KAH0540905.1"/>
    <property type="molecule type" value="Genomic_DNA"/>
</dbReference>
<dbReference type="PANTHER" id="PTHR11511:SF5">
    <property type="entry name" value="FAT-BODY PROTEIN 1-RELATED"/>
    <property type="match status" value="1"/>
</dbReference>
<evidence type="ECO:0000256" key="2">
    <source>
        <dbReference type="SAM" id="SignalP"/>
    </source>
</evidence>
<dbReference type="Pfam" id="PF03723">
    <property type="entry name" value="Hemocyanin_C"/>
    <property type="match status" value="1"/>
</dbReference>
<name>A0AAV7I4P2_COTGL</name>
<dbReference type="InterPro" id="IPR000896">
    <property type="entry name" value="Hemocyanin/hexamerin_mid_dom"/>
</dbReference>
<dbReference type="GO" id="GO:0005615">
    <property type="term" value="C:extracellular space"/>
    <property type="evidence" value="ECO:0007669"/>
    <property type="project" value="UniProtKB-ARBA"/>
</dbReference>
<dbReference type="SUPFAM" id="SSF48050">
    <property type="entry name" value="Hemocyanin, N-terminal domain"/>
    <property type="match status" value="1"/>
</dbReference>
<accession>A0AAV7I4P2</accession>
<sequence>MMKLLVLAISAFCLTQAMAVETHTADINFLHKQKEIYDLFMYVEQTDLRGADWYETGRNYDIIQHIEDYQDKEIVREFMYRFKLGMLSRKSLFSVYYKEHREELRALFKLFYTAKDFETFYKTACWCRHYINHGMFVTALTTAVMYRPDCKYIVLPPMYEVYPHLFFDNEFIQEAHRYYMSYKKRTGMKKTSGEDLFLDYSLIDRNATSQFMKWYMDKEYHLSYFTDDVGLNNYYYYLRNLFPFWINRSDVDMPKHIRGELYYYLHQQLMAHYYLERLSNGMGEIEDFDFYQSFTPGYFSNLVYGNGVSMPSRDHHSQIPSYKYKYVNEIENIESRILAAIDSGFIYDHEGKQYGLYTPEGFNYLGNLIEGNYDSCNTRFYGAIDALYRDIFSFNYDCKHKNCFIPSALQVHSTSLRDPAFYRLYKRILSYFFRYKCHLPSYTRSELEFPGIKIEDVKVDKLVTFMEPYEYFINNAVTVDTFKDGMSFTIKVKKYRLNYKPFTYHIDVKSDKNIKGVVRIFLGPSMDNDYFKDPNYMYHNWYNFVGFDKFYFDFKVGMNTIKHHSNDSMFTVNDFMGSDYFYKKLYKSIEGSEPFTYHDKGYKFPNNLYLPRGAVGGMPFKLYVFIYPFNESKTTFFDLPMFGKMMYDGKPFGFPLDRPMKPWFFDLNNMFFKDVYIHYDKNYSDYH</sequence>
<dbReference type="Gene3D" id="1.20.1370.10">
    <property type="entry name" value="Hemocyanin, N-terminal domain"/>
    <property type="match status" value="1"/>
</dbReference>
<dbReference type="InterPro" id="IPR008922">
    <property type="entry name" value="Di-copper_centre_dom_sf"/>
</dbReference>
<dbReference type="SUPFAM" id="SSF48056">
    <property type="entry name" value="Di-copper centre-containing domain"/>
    <property type="match status" value="1"/>
</dbReference>
<proteinExistence type="predicted"/>
<dbReference type="Gene3D" id="1.10.1280.10">
    <property type="entry name" value="Di-copper center containing domain from catechol oxidase"/>
    <property type="match status" value="1"/>
</dbReference>
<feature type="domain" description="Hemocyanin C-terminal" evidence="5">
    <location>
        <begin position="441"/>
        <end position="678"/>
    </location>
</feature>
<keyword evidence="2" id="KW-0732">Signal</keyword>
<comment type="caution">
    <text evidence="6">The sequence shown here is derived from an EMBL/GenBank/DDBJ whole genome shotgun (WGS) entry which is preliminary data.</text>
</comment>
<dbReference type="Proteomes" id="UP000826195">
    <property type="component" value="Unassembled WGS sequence"/>
</dbReference>
<dbReference type="InterPro" id="IPR036697">
    <property type="entry name" value="Hemocyanin_N_sf"/>
</dbReference>
<feature type="domain" description="Hemocyanin middle" evidence="3">
    <location>
        <begin position="157"/>
        <end position="432"/>
    </location>
</feature>
<dbReference type="Pfam" id="PF00372">
    <property type="entry name" value="Hemocyanin_M"/>
    <property type="match status" value="1"/>
</dbReference>
<evidence type="ECO:0000313" key="7">
    <source>
        <dbReference type="Proteomes" id="UP000826195"/>
    </source>
</evidence>
<reference evidence="6 7" key="1">
    <citation type="journal article" date="2021" name="J. Hered.">
        <title>A chromosome-level genome assembly of the parasitoid wasp, Cotesia glomerata (Hymenoptera: Braconidae).</title>
        <authorList>
            <person name="Pinto B.J."/>
            <person name="Weis J.J."/>
            <person name="Gamble T."/>
            <person name="Ode P.J."/>
            <person name="Paul R."/>
            <person name="Zaspel J.M."/>
        </authorList>
    </citation>
    <scope>NUCLEOTIDE SEQUENCE [LARGE SCALE GENOMIC DNA]</scope>
    <source>
        <strain evidence="6">CgM1</strain>
    </source>
</reference>